<feature type="repeat" description="Filamin" evidence="9">
    <location>
        <begin position="386"/>
        <end position="487"/>
    </location>
</feature>
<dbReference type="PROSITE" id="PS50119">
    <property type="entry name" value="ZF_BBOX"/>
    <property type="match status" value="1"/>
</dbReference>
<dbReference type="InterPro" id="IPR000315">
    <property type="entry name" value="Znf_B-box"/>
</dbReference>
<reference evidence="14" key="1">
    <citation type="submission" date="2025-08" db="UniProtKB">
        <authorList>
            <consortium name="Ensembl"/>
        </authorList>
    </citation>
    <scope>IDENTIFICATION</scope>
</reference>
<evidence type="ECO:0000256" key="7">
    <source>
        <dbReference type="ARBA" id="ARBA00022833"/>
    </source>
</evidence>
<dbReference type="PROSITE" id="PS50194">
    <property type="entry name" value="FILAMIN_REPEAT"/>
    <property type="match status" value="1"/>
</dbReference>
<sequence>MASSPGADFQLCPLCQERYGPTRRRQALPCLHAVCCQCLSAAGFPAPELRCPICGQKATLSEPWGMDALPTSSFLLRNLQDALGTAAEEPNHSGRGLALPPGGGRPAHRRSPWTIPRAPRPGAGPRAGRPSPPGPQPAAPPPSRRNVRPPSSRTASYCPHTARKGSPAALVSPGLPLLLLPLAGCLPRSDPVLHFYCDTCSVPICSECIMGPHMGHNFVYLQDALQDSRTLTIQLLGDAQQGRQDIQMSIEQIQAMAEQVEMKTKVLQSEIRAMTYRHKKALENWECELLWKVEKINQVQAKSVHLQVEKLRQNLNNLDNTVSAVQQVLEEGCSTDILLARDCMRAQVQELKNVRGLLQLQEDVRIMFTPPDQALYTAIKSMGFFSSGAFAPLTRATGEGLKCALQGRVASFTVRCYDHDGNPCLSGGDMVSAVVMGPDGNLFGTDVHDQQNGTYLVSYRPQLEGEHLVSVMMCNHHIENSPFKVMVKAGLCYIGVGLPGLSFVSEENRGEPNSEWLYTVHTFPENGSIGAHATGKLKEHTEFSSVVVLIMNRKHLKIFEFSKLFVYRQRRSVEHRCARMSDMLPWLNAAYSRVLFSHFFCPLFDMLCEIHPVNFSSYFFSTPPFQEGKGCENYDVRTRPSYTARMRTIHVTVQRDRHSCILVVIGQHCVRAAVDASHCLLMFLFNNGVRPQVAQLLLLKVHYDTDQNILWKKAGFCT</sequence>
<keyword evidence="15" id="KW-1185">Reference proteome</keyword>
<dbReference type="InterPro" id="IPR013083">
    <property type="entry name" value="Znf_RING/FYVE/PHD"/>
</dbReference>
<dbReference type="InterPro" id="IPR014756">
    <property type="entry name" value="Ig_E-set"/>
</dbReference>
<comment type="similarity">
    <text evidence="2">Belongs to the TRIM/RBCC family.</text>
</comment>
<dbReference type="InterPro" id="IPR001298">
    <property type="entry name" value="Filamin/ABP280_rpt"/>
</dbReference>
<feature type="compositionally biased region" description="Pro residues" evidence="11">
    <location>
        <begin position="130"/>
        <end position="143"/>
    </location>
</feature>
<name>A0A8C0H712_CHEAB</name>
<evidence type="ECO:0000259" key="13">
    <source>
        <dbReference type="PROSITE" id="PS50119"/>
    </source>
</evidence>
<feature type="domain" description="RING-type" evidence="12">
    <location>
        <begin position="12"/>
        <end position="54"/>
    </location>
</feature>
<keyword evidence="6 8" id="KW-0863">Zinc-finger</keyword>
<dbReference type="SMART" id="SM00557">
    <property type="entry name" value="IG_FLMN"/>
    <property type="match status" value="1"/>
</dbReference>
<dbReference type="PROSITE" id="PS00518">
    <property type="entry name" value="ZF_RING_1"/>
    <property type="match status" value="1"/>
</dbReference>
<dbReference type="SUPFAM" id="SSF81296">
    <property type="entry name" value="E set domains"/>
    <property type="match status" value="1"/>
</dbReference>
<dbReference type="Gene3D" id="3.30.160.60">
    <property type="entry name" value="Classic Zinc Finger"/>
    <property type="match status" value="1"/>
</dbReference>
<dbReference type="CDD" id="cd19796">
    <property type="entry name" value="Bbox2_TRIM71_C-VII"/>
    <property type="match status" value="1"/>
</dbReference>
<reference evidence="14" key="2">
    <citation type="submission" date="2025-09" db="UniProtKB">
        <authorList>
            <consortium name="Ensembl"/>
        </authorList>
    </citation>
    <scope>IDENTIFICATION</scope>
</reference>
<dbReference type="Gene3D" id="2.60.40.10">
    <property type="entry name" value="Immunoglobulins"/>
    <property type="match status" value="1"/>
</dbReference>
<dbReference type="SUPFAM" id="SSF57850">
    <property type="entry name" value="RING/U-box"/>
    <property type="match status" value="1"/>
</dbReference>
<evidence type="ECO:0000256" key="4">
    <source>
        <dbReference type="ARBA" id="ARBA00022723"/>
    </source>
</evidence>
<keyword evidence="4" id="KW-0479">Metal-binding</keyword>
<dbReference type="GO" id="GO:0008270">
    <property type="term" value="F:zinc ion binding"/>
    <property type="evidence" value="ECO:0007669"/>
    <property type="project" value="UniProtKB-KW"/>
</dbReference>
<dbReference type="Pfam" id="PF00630">
    <property type="entry name" value="Filamin"/>
    <property type="match status" value="1"/>
</dbReference>
<dbReference type="GeneTree" id="ENSGT00940000159099"/>
<dbReference type="InterPro" id="IPR001841">
    <property type="entry name" value="Znf_RING"/>
</dbReference>
<dbReference type="Gene3D" id="3.30.40.10">
    <property type="entry name" value="Zinc/RING finger domain, C3HC4 (zinc finger)"/>
    <property type="match status" value="1"/>
</dbReference>
<comment type="catalytic activity">
    <reaction evidence="1">
        <text>S-ubiquitinyl-[E2 ubiquitin-conjugating enzyme]-L-cysteine + [acceptor protein]-L-lysine = [E2 ubiquitin-conjugating enzyme]-L-cysteine + N(6)-ubiquitinyl-[acceptor protein]-L-lysine.</text>
        <dbReference type="EC" id="2.3.2.27"/>
    </reaction>
</comment>
<evidence type="ECO:0000256" key="5">
    <source>
        <dbReference type="ARBA" id="ARBA00022737"/>
    </source>
</evidence>
<dbReference type="PANTHER" id="PTHR25462">
    <property type="entry name" value="BONUS, ISOFORM C-RELATED"/>
    <property type="match status" value="1"/>
</dbReference>
<keyword evidence="5" id="KW-0677">Repeat</keyword>
<dbReference type="Ensembl" id="ENSCABT00000016091.1">
    <property type="protein sequence ID" value="ENSCABP00000014686.1"/>
    <property type="gene ID" value="ENSCABG00000010967.1"/>
</dbReference>
<evidence type="ECO:0000256" key="1">
    <source>
        <dbReference type="ARBA" id="ARBA00000900"/>
    </source>
</evidence>
<feature type="domain" description="B box-type" evidence="13">
    <location>
        <begin position="185"/>
        <end position="221"/>
    </location>
</feature>
<evidence type="ECO:0000256" key="10">
    <source>
        <dbReference type="SAM" id="Coils"/>
    </source>
</evidence>
<accession>A0A8C0H712</accession>
<dbReference type="InterPro" id="IPR047153">
    <property type="entry name" value="TRIM45/56/19-like"/>
</dbReference>
<dbReference type="EC" id="2.3.2.27" evidence="3"/>
<feature type="compositionally biased region" description="Low complexity" evidence="11">
    <location>
        <begin position="116"/>
        <end position="129"/>
    </location>
</feature>
<proteinExistence type="inferred from homology"/>
<dbReference type="InterPro" id="IPR017868">
    <property type="entry name" value="Filamin/ABP280_repeat-like"/>
</dbReference>
<dbReference type="InterPro" id="IPR013783">
    <property type="entry name" value="Ig-like_fold"/>
</dbReference>
<organism evidence="14 15">
    <name type="scientific">Chelonoidis abingdonii</name>
    <name type="common">Abingdon island giant tortoise</name>
    <name type="synonym">Testudo abingdonii</name>
    <dbReference type="NCBI Taxonomy" id="106734"/>
    <lineage>
        <taxon>Eukaryota</taxon>
        <taxon>Metazoa</taxon>
        <taxon>Chordata</taxon>
        <taxon>Craniata</taxon>
        <taxon>Vertebrata</taxon>
        <taxon>Euteleostomi</taxon>
        <taxon>Archelosauria</taxon>
        <taxon>Testudinata</taxon>
        <taxon>Testudines</taxon>
        <taxon>Cryptodira</taxon>
        <taxon>Durocryptodira</taxon>
        <taxon>Testudinoidea</taxon>
        <taxon>Testudinidae</taxon>
        <taxon>Chelonoidis</taxon>
    </lineage>
</organism>
<dbReference type="FunFam" id="2.60.40.10:FF:000527">
    <property type="entry name" value="E3 ubiquitin-protein ligase TRIM71"/>
    <property type="match status" value="1"/>
</dbReference>
<dbReference type="Pfam" id="PF00643">
    <property type="entry name" value="zf-B_box"/>
    <property type="match status" value="1"/>
</dbReference>
<evidence type="ECO:0000256" key="6">
    <source>
        <dbReference type="ARBA" id="ARBA00022771"/>
    </source>
</evidence>
<evidence type="ECO:0000256" key="3">
    <source>
        <dbReference type="ARBA" id="ARBA00012483"/>
    </source>
</evidence>
<evidence type="ECO:0000256" key="9">
    <source>
        <dbReference type="PROSITE-ProRule" id="PRU00087"/>
    </source>
</evidence>
<dbReference type="GO" id="GO:0061630">
    <property type="term" value="F:ubiquitin protein ligase activity"/>
    <property type="evidence" value="ECO:0007669"/>
    <property type="project" value="UniProtKB-EC"/>
</dbReference>
<dbReference type="InterPro" id="IPR017907">
    <property type="entry name" value="Znf_RING_CS"/>
</dbReference>
<dbReference type="PROSITE" id="PS50089">
    <property type="entry name" value="ZF_RING_2"/>
    <property type="match status" value="1"/>
</dbReference>
<dbReference type="SUPFAM" id="SSF57845">
    <property type="entry name" value="B-box zinc-binding domain"/>
    <property type="match status" value="1"/>
</dbReference>
<evidence type="ECO:0000256" key="2">
    <source>
        <dbReference type="ARBA" id="ARBA00008518"/>
    </source>
</evidence>
<protein>
    <recommendedName>
        <fullName evidence="3">RING-type E3 ubiquitin transferase</fullName>
        <ecNumber evidence="3">2.3.2.27</ecNumber>
    </recommendedName>
</protein>
<evidence type="ECO:0000313" key="15">
    <source>
        <dbReference type="Proteomes" id="UP000694404"/>
    </source>
</evidence>
<evidence type="ECO:0000313" key="14">
    <source>
        <dbReference type="Ensembl" id="ENSCABP00000014686.1"/>
    </source>
</evidence>
<evidence type="ECO:0000256" key="11">
    <source>
        <dbReference type="SAM" id="MobiDB-lite"/>
    </source>
</evidence>
<keyword evidence="7" id="KW-0862">Zinc</keyword>
<dbReference type="Proteomes" id="UP000694404">
    <property type="component" value="Unplaced"/>
</dbReference>
<keyword evidence="10" id="KW-0175">Coiled coil</keyword>
<dbReference type="PANTHER" id="PTHR25462:SF296">
    <property type="entry name" value="MEIOTIC P26, ISOFORM F"/>
    <property type="match status" value="1"/>
</dbReference>
<evidence type="ECO:0000259" key="12">
    <source>
        <dbReference type="PROSITE" id="PS50089"/>
    </source>
</evidence>
<feature type="coiled-coil region" evidence="10">
    <location>
        <begin position="301"/>
        <end position="328"/>
    </location>
</feature>
<feature type="coiled-coil region" evidence="10">
    <location>
        <begin position="243"/>
        <end position="270"/>
    </location>
</feature>
<dbReference type="AlphaFoldDB" id="A0A8C0H712"/>
<evidence type="ECO:0000256" key="8">
    <source>
        <dbReference type="PROSITE-ProRule" id="PRU00024"/>
    </source>
</evidence>
<dbReference type="SMART" id="SM00184">
    <property type="entry name" value="RING"/>
    <property type="match status" value="1"/>
</dbReference>
<feature type="region of interest" description="Disordered" evidence="11">
    <location>
        <begin position="85"/>
        <end position="167"/>
    </location>
</feature>